<dbReference type="VEuPathDB" id="FungiDB:MGYG_09053"/>
<feature type="signal peptide" evidence="2">
    <location>
        <begin position="1"/>
        <end position="17"/>
    </location>
</feature>
<gene>
    <name evidence="3" type="ORF">MGYG_09053</name>
</gene>
<keyword evidence="2" id="KW-0732">Signal</keyword>
<feature type="region of interest" description="Disordered" evidence="1">
    <location>
        <begin position="38"/>
        <end position="87"/>
    </location>
</feature>
<evidence type="ECO:0000256" key="2">
    <source>
        <dbReference type="SAM" id="SignalP"/>
    </source>
</evidence>
<dbReference type="HOGENOM" id="CLU_2291046_0_0_1"/>
<dbReference type="Proteomes" id="UP000002669">
    <property type="component" value="Unassembled WGS sequence"/>
</dbReference>
<dbReference type="GeneID" id="10029658"/>
<feature type="compositionally biased region" description="Polar residues" evidence="1">
    <location>
        <begin position="59"/>
        <end position="68"/>
    </location>
</feature>
<evidence type="ECO:0000256" key="1">
    <source>
        <dbReference type="SAM" id="MobiDB-lite"/>
    </source>
</evidence>
<feature type="compositionally biased region" description="Low complexity" evidence="1">
    <location>
        <begin position="69"/>
        <end position="87"/>
    </location>
</feature>
<reference evidence="4" key="1">
    <citation type="journal article" date="2012" name="MBio">
        <title>Comparative genome analysis of Trichophyton rubrum and related dermatophytes reveals candidate genes involved in infection.</title>
        <authorList>
            <person name="Martinez D.A."/>
            <person name="Oliver B.G."/>
            <person name="Graeser Y."/>
            <person name="Goldberg J.M."/>
            <person name="Li W."/>
            <person name="Martinez-Rossi N.M."/>
            <person name="Monod M."/>
            <person name="Shelest E."/>
            <person name="Barton R.C."/>
            <person name="Birch E."/>
            <person name="Brakhage A.A."/>
            <person name="Chen Z."/>
            <person name="Gurr S.J."/>
            <person name="Heiman D."/>
            <person name="Heitman J."/>
            <person name="Kosti I."/>
            <person name="Rossi A."/>
            <person name="Saif S."/>
            <person name="Samalova M."/>
            <person name="Saunders C.W."/>
            <person name="Shea T."/>
            <person name="Summerbell R.C."/>
            <person name="Xu J."/>
            <person name="Young S."/>
            <person name="Zeng Q."/>
            <person name="Birren B.W."/>
            <person name="Cuomo C.A."/>
            <person name="White T.C."/>
        </authorList>
    </citation>
    <scope>NUCLEOTIDE SEQUENCE [LARGE SCALE GENOMIC DNA]</scope>
    <source>
        <strain evidence="4">ATCC MYA-4604 / CBS 118893</strain>
    </source>
</reference>
<sequence length="112" mass="10651">MRFSAVSVLALATLAMAKSESGKMSALPVTSSMVMTTAPYPTGGSPTGIPGTGTGSSTMPHNSTSTAHTSTRTGSGPSSSMTTTATSTGLAATAGPALAGVIGGAAVIAAFL</sequence>
<dbReference type="RefSeq" id="XP_003174364.1">
    <property type="nucleotide sequence ID" value="XM_003174316.1"/>
</dbReference>
<organism evidence="4">
    <name type="scientific">Arthroderma gypseum (strain ATCC MYA-4604 / CBS 118893)</name>
    <name type="common">Microsporum gypseum</name>
    <dbReference type="NCBI Taxonomy" id="535722"/>
    <lineage>
        <taxon>Eukaryota</taxon>
        <taxon>Fungi</taxon>
        <taxon>Dikarya</taxon>
        <taxon>Ascomycota</taxon>
        <taxon>Pezizomycotina</taxon>
        <taxon>Eurotiomycetes</taxon>
        <taxon>Eurotiomycetidae</taxon>
        <taxon>Onygenales</taxon>
        <taxon>Arthrodermataceae</taxon>
        <taxon>Nannizzia</taxon>
    </lineage>
</organism>
<proteinExistence type="predicted"/>
<evidence type="ECO:0000313" key="4">
    <source>
        <dbReference type="Proteomes" id="UP000002669"/>
    </source>
</evidence>
<accession>E4UTI9</accession>
<name>E4UTI9_ARTGP</name>
<feature type="chain" id="PRO_5003190729" evidence="2">
    <location>
        <begin position="18"/>
        <end position="112"/>
    </location>
</feature>
<dbReference type="EMBL" id="DS989824">
    <property type="protein sequence ID" value="EFR01534.1"/>
    <property type="molecule type" value="Genomic_DNA"/>
</dbReference>
<keyword evidence="4" id="KW-1185">Reference proteome</keyword>
<dbReference type="eggNOG" id="ENOG502RQUB">
    <property type="taxonomic scope" value="Eukaryota"/>
</dbReference>
<dbReference type="InParanoid" id="E4UTI9"/>
<evidence type="ECO:0000313" key="3">
    <source>
        <dbReference type="EMBL" id="EFR01534.1"/>
    </source>
</evidence>
<dbReference type="AlphaFoldDB" id="E4UTI9"/>
<protein>
    <submittedName>
        <fullName evidence="3">Uncharacterized protein</fullName>
    </submittedName>
</protein>